<comment type="caution">
    <text evidence="3">The sequence shown here is derived from an EMBL/GenBank/DDBJ whole genome shotgun (WGS) entry which is preliminary data.</text>
</comment>
<reference evidence="3" key="2">
    <citation type="journal article" date="2021" name="PeerJ">
        <title>Extensive microbial diversity within the chicken gut microbiome revealed by metagenomics and culture.</title>
        <authorList>
            <person name="Gilroy R."/>
            <person name="Ravi A."/>
            <person name="Getino M."/>
            <person name="Pursley I."/>
            <person name="Horton D.L."/>
            <person name="Alikhan N.F."/>
            <person name="Baker D."/>
            <person name="Gharbi K."/>
            <person name="Hall N."/>
            <person name="Watson M."/>
            <person name="Adriaenssens E.M."/>
            <person name="Foster-Nyarko E."/>
            <person name="Jarju S."/>
            <person name="Secka A."/>
            <person name="Antonio M."/>
            <person name="Oren A."/>
            <person name="Chaudhuri R.R."/>
            <person name="La Ragione R."/>
            <person name="Hildebrand F."/>
            <person name="Pallen M.J."/>
        </authorList>
    </citation>
    <scope>NUCLEOTIDE SEQUENCE</scope>
    <source>
        <strain evidence="3">ChiSxjej1B13-7041</strain>
    </source>
</reference>
<protein>
    <submittedName>
        <fullName evidence="3">M48 family metallopeptidase</fullName>
    </submittedName>
</protein>
<dbReference type="EMBL" id="DVHU01000112">
    <property type="protein sequence ID" value="HIR94262.1"/>
    <property type="molecule type" value="Genomic_DNA"/>
</dbReference>
<accession>A0A9D1ELM5</accession>
<sequence length="189" mass="23096">MKEYSNTKEGSGQRPEKQEIQWVRSRRKTIAIQVKEDGSVVVRMPWRASRRQAEAFLQEKREWVERQQRRMELRRSRQPLLTEEERKRGRALARKIIPQRTAWYAGKMGVTYNRIFLREQKTRWGSCSGQGNLNFNWKLILMPQELMDYVIVHELAHRREMNHSERFWKIVEEVLPDYRERRKRLREEG</sequence>
<evidence type="ECO:0000259" key="2">
    <source>
        <dbReference type="Pfam" id="PF01863"/>
    </source>
</evidence>
<dbReference type="InterPro" id="IPR053136">
    <property type="entry name" value="UTP_pyrophosphatase-like"/>
</dbReference>
<dbReference type="Proteomes" id="UP000886841">
    <property type="component" value="Unassembled WGS sequence"/>
</dbReference>
<organism evidence="3 4">
    <name type="scientific">Candidatus Egerieimonas intestinavium</name>
    <dbReference type="NCBI Taxonomy" id="2840777"/>
    <lineage>
        <taxon>Bacteria</taxon>
        <taxon>Bacillati</taxon>
        <taxon>Bacillota</taxon>
        <taxon>Clostridia</taxon>
        <taxon>Lachnospirales</taxon>
        <taxon>Lachnospiraceae</taxon>
        <taxon>Lachnospiraceae incertae sedis</taxon>
        <taxon>Candidatus Egerieimonas</taxon>
    </lineage>
</organism>
<dbReference type="AlphaFoldDB" id="A0A9D1ELM5"/>
<evidence type="ECO:0000313" key="3">
    <source>
        <dbReference type="EMBL" id="HIR94262.1"/>
    </source>
</evidence>
<feature type="region of interest" description="Disordered" evidence="1">
    <location>
        <begin position="1"/>
        <end position="20"/>
    </location>
</feature>
<reference evidence="3" key="1">
    <citation type="submission" date="2020-10" db="EMBL/GenBank/DDBJ databases">
        <authorList>
            <person name="Gilroy R."/>
        </authorList>
    </citation>
    <scope>NUCLEOTIDE SEQUENCE</scope>
    <source>
        <strain evidence="3">ChiSxjej1B13-7041</strain>
    </source>
</reference>
<evidence type="ECO:0000256" key="1">
    <source>
        <dbReference type="SAM" id="MobiDB-lite"/>
    </source>
</evidence>
<dbReference type="Gene3D" id="3.30.2010.10">
    <property type="entry name" value="Metalloproteases ('zincins'), catalytic domain"/>
    <property type="match status" value="1"/>
</dbReference>
<proteinExistence type="predicted"/>
<dbReference type="Pfam" id="PF01863">
    <property type="entry name" value="YgjP-like"/>
    <property type="match status" value="2"/>
</dbReference>
<dbReference type="CDD" id="cd07344">
    <property type="entry name" value="M48_yhfN_like"/>
    <property type="match status" value="1"/>
</dbReference>
<name>A0A9D1ELM5_9FIRM</name>
<dbReference type="InterPro" id="IPR002725">
    <property type="entry name" value="YgjP-like_metallopeptidase"/>
</dbReference>
<feature type="domain" description="YgjP-like metallopeptidase" evidence="2">
    <location>
        <begin position="28"/>
        <end position="77"/>
    </location>
</feature>
<gene>
    <name evidence="3" type="ORF">IAB98_12670</name>
</gene>
<feature type="domain" description="YgjP-like metallopeptidase" evidence="2">
    <location>
        <begin position="90"/>
        <end position="187"/>
    </location>
</feature>
<dbReference type="PANTHER" id="PTHR30399:SF1">
    <property type="entry name" value="UTP PYROPHOSPHATASE"/>
    <property type="match status" value="1"/>
</dbReference>
<dbReference type="PANTHER" id="PTHR30399">
    <property type="entry name" value="UNCHARACTERIZED PROTEIN YGJP"/>
    <property type="match status" value="1"/>
</dbReference>
<evidence type="ECO:0000313" key="4">
    <source>
        <dbReference type="Proteomes" id="UP000886841"/>
    </source>
</evidence>